<comment type="caution">
    <text evidence="2">The sequence shown here is derived from an EMBL/GenBank/DDBJ whole genome shotgun (WGS) entry which is preliminary data.</text>
</comment>
<keyword evidence="1" id="KW-0812">Transmembrane</keyword>
<evidence type="ECO:0000313" key="2">
    <source>
        <dbReference type="EMBL" id="MBS2553603.1"/>
    </source>
</evidence>
<protein>
    <recommendedName>
        <fullName evidence="4">Integral membrane protein</fullName>
    </recommendedName>
</protein>
<keyword evidence="3" id="KW-1185">Reference proteome</keyword>
<feature type="transmembrane region" description="Helical" evidence="1">
    <location>
        <begin position="100"/>
        <end position="118"/>
    </location>
</feature>
<keyword evidence="1" id="KW-0472">Membrane</keyword>
<name>A0ABS5L5J0_9ACTN</name>
<sequence>MAQESVPMGRRADTAADSKAVLLTPTAPDPLRLTHPTSTMITWGAVGLGYSLIGGSFRRLTVPAEIATLLPGAAIVWYALRPDTNRFPAPDAAINRRTTLPWAVLAVAFGIWELYAAARGSTHAHPTLSILLGPLIDPPPARAAGYVAWLLAGVWVVRR</sequence>
<proteinExistence type="predicted"/>
<accession>A0ABS5L5J0</accession>
<feature type="transmembrane region" description="Helical" evidence="1">
    <location>
        <begin position="60"/>
        <end position="80"/>
    </location>
</feature>
<evidence type="ECO:0008006" key="4">
    <source>
        <dbReference type="Google" id="ProtNLM"/>
    </source>
</evidence>
<evidence type="ECO:0000256" key="1">
    <source>
        <dbReference type="SAM" id="Phobius"/>
    </source>
</evidence>
<dbReference type="EMBL" id="JAAFYZ010000268">
    <property type="protein sequence ID" value="MBS2553603.1"/>
    <property type="molecule type" value="Genomic_DNA"/>
</dbReference>
<organism evidence="2 3">
    <name type="scientific">Catenulispora pinistramenti</name>
    <dbReference type="NCBI Taxonomy" id="2705254"/>
    <lineage>
        <taxon>Bacteria</taxon>
        <taxon>Bacillati</taxon>
        <taxon>Actinomycetota</taxon>
        <taxon>Actinomycetes</taxon>
        <taxon>Catenulisporales</taxon>
        <taxon>Catenulisporaceae</taxon>
        <taxon>Catenulispora</taxon>
    </lineage>
</organism>
<evidence type="ECO:0000313" key="3">
    <source>
        <dbReference type="Proteomes" id="UP000730482"/>
    </source>
</evidence>
<gene>
    <name evidence="2" type="ORF">KGQ19_42805</name>
</gene>
<reference evidence="2 3" key="1">
    <citation type="submission" date="2020-02" db="EMBL/GenBank/DDBJ databases">
        <title>Acidophilic actinobacteria isolated from forest soil.</title>
        <authorList>
            <person name="Golinska P."/>
        </authorList>
    </citation>
    <scope>NUCLEOTIDE SEQUENCE [LARGE SCALE GENOMIC DNA]</scope>
    <source>
        <strain evidence="2 3">NL8</strain>
    </source>
</reference>
<dbReference type="RefSeq" id="WP_212020319.1">
    <property type="nucleotide sequence ID" value="NZ_JAAFYZ010000268.1"/>
</dbReference>
<keyword evidence="1" id="KW-1133">Transmembrane helix</keyword>
<dbReference type="Proteomes" id="UP000730482">
    <property type="component" value="Unassembled WGS sequence"/>
</dbReference>